<dbReference type="PATRIC" id="fig|1398.22.peg.849"/>
<proteinExistence type="inferred from homology"/>
<feature type="domain" description="DnaB/C C-terminal" evidence="2">
    <location>
        <begin position="175"/>
        <end position="246"/>
    </location>
</feature>
<feature type="non-terminal residue" evidence="4">
    <location>
        <position position="1"/>
    </location>
</feature>
<dbReference type="AlphaFoldDB" id="A0A133KY36"/>
<comment type="similarity">
    <text evidence="1">Belongs to the DnaB/DnaD family.</text>
</comment>
<protein>
    <submittedName>
        <fullName evidence="4">DNA replication protein DnaD</fullName>
    </submittedName>
</protein>
<dbReference type="InterPro" id="IPR053162">
    <property type="entry name" value="DnaD"/>
</dbReference>
<organism evidence="4 5">
    <name type="scientific">Heyndrickxia coagulans</name>
    <name type="common">Weizmannia coagulans</name>
    <dbReference type="NCBI Taxonomy" id="1398"/>
    <lineage>
        <taxon>Bacteria</taxon>
        <taxon>Bacillati</taxon>
        <taxon>Bacillota</taxon>
        <taxon>Bacilli</taxon>
        <taxon>Bacillales</taxon>
        <taxon>Bacillaceae</taxon>
        <taxon>Heyndrickxia</taxon>
    </lineage>
</organism>
<reference evidence="5" key="1">
    <citation type="submission" date="2016-01" db="EMBL/GenBank/DDBJ databases">
        <authorList>
            <person name="Mitreva M."/>
            <person name="Pepin K.H."/>
            <person name="Mihindukulasuriya K.A."/>
            <person name="Fulton R."/>
            <person name="Fronick C."/>
            <person name="O'Laughlin M."/>
            <person name="Miner T."/>
            <person name="Herter B."/>
            <person name="Rosa B.A."/>
            <person name="Cordes M."/>
            <person name="Tomlinson C."/>
            <person name="Wollam A."/>
            <person name="Palsikar V.B."/>
            <person name="Mardis E.R."/>
            <person name="Wilson R.K."/>
        </authorList>
    </citation>
    <scope>NUCLEOTIDE SEQUENCE [LARGE SCALE GENOMIC DNA]</scope>
    <source>
        <strain evidence="5">GED7749B</strain>
    </source>
</reference>
<comment type="caution">
    <text evidence="4">The sequence shown here is derived from an EMBL/GenBank/DDBJ whole genome shotgun (WGS) entry which is preliminary data.</text>
</comment>
<dbReference type="NCBIfam" id="TIGR01446">
    <property type="entry name" value="DnaD_dom"/>
    <property type="match status" value="1"/>
</dbReference>
<dbReference type="Pfam" id="PF07261">
    <property type="entry name" value="DnaB_2"/>
    <property type="match status" value="1"/>
</dbReference>
<dbReference type="SUPFAM" id="SSF158499">
    <property type="entry name" value="DnaD domain-like"/>
    <property type="match status" value="1"/>
</dbReference>
<evidence type="ECO:0000313" key="5">
    <source>
        <dbReference type="Proteomes" id="UP000070376"/>
    </source>
</evidence>
<dbReference type="Gene3D" id="1.10.10.10">
    <property type="entry name" value="Winged helix-like DNA-binding domain superfamily/Winged helix DNA-binding domain"/>
    <property type="match status" value="1"/>
</dbReference>
<gene>
    <name evidence="4" type="ORF">HMPREF3213_00844</name>
</gene>
<dbReference type="PANTHER" id="PTHR37293">
    <property type="entry name" value="PHAGE REPLICATION PROTEIN-RELATED"/>
    <property type="match status" value="1"/>
</dbReference>
<dbReference type="InterPro" id="IPR006343">
    <property type="entry name" value="DnaB/C_C"/>
</dbReference>
<dbReference type="InterPro" id="IPR034829">
    <property type="entry name" value="DnaD-like_sf"/>
</dbReference>
<evidence type="ECO:0000259" key="3">
    <source>
        <dbReference type="Pfam" id="PF21984"/>
    </source>
</evidence>
<feature type="domain" description="DnaD N-terminal" evidence="3">
    <location>
        <begin position="61"/>
        <end position="160"/>
    </location>
</feature>
<dbReference type="Proteomes" id="UP000070376">
    <property type="component" value="Unassembled WGS sequence"/>
</dbReference>
<accession>A0A133KY36</accession>
<dbReference type="Pfam" id="PF21984">
    <property type="entry name" value="DnaD_N"/>
    <property type="match status" value="1"/>
</dbReference>
<evidence type="ECO:0000256" key="1">
    <source>
        <dbReference type="ARBA" id="ARBA00093462"/>
    </source>
</evidence>
<dbReference type="InterPro" id="IPR053843">
    <property type="entry name" value="DnaD_N"/>
</dbReference>
<dbReference type="EMBL" id="LRPN01000030">
    <property type="protein sequence ID" value="KWZ84322.1"/>
    <property type="molecule type" value="Genomic_DNA"/>
</dbReference>
<dbReference type="InterPro" id="IPR036388">
    <property type="entry name" value="WH-like_DNA-bd_sf"/>
</dbReference>
<dbReference type="PANTHER" id="PTHR37293:SF6">
    <property type="entry name" value="DNA REPLICATION PROTEIN DNAD"/>
    <property type="match status" value="1"/>
</dbReference>
<name>A0A133KY36_HEYCO</name>
<evidence type="ECO:0000259" key="2">
    <source>
        <dbReference type="Pfam" id="PF07261"/>
    </source>
</evidence>
<evidence type="ECO:0000313" key="4">
    <source>
        <dbReference type="EMBL" id="KWZ84322.1"/>
    </source>
</evidence>
<dbReference type="Gene3D" id="1.10.10.630">
    <property type="entry name" value="DnaD domain-like"/>
    <property type="match status" value="1"/>
</dbReference>
<sequence length="275" mass="32087">LANRHARRTEKTAALTVCSRFSFQMFFSIPLPFLNCYTYIEVSNMDKDLLLAWWEEGILTVPQLLLKKYKQLGLNETELVLLLQVYSFLKEGNAFPTPEDLAGRLTIPESMCVSILRRLIQHQFLSIEEGEGEGGILYEKYSIMPLWAKLADEFIYEKKQDELEKSVNEETDLYTTFEQEFGRPLSPLECETLAMWIDQDGQSPDLIKAALREAVISGKLNFRYIDRILFEWKKNGIRTVDEAREYGRNFRKSSKPQTEKPKTTNPVPFYNWLEQ</sequence>